<name>G5J2K5_CROWT</name>
<evidence type="ECO:0000313" key="2">
    <source>
        <dbReference type="Proteomes" id="UP000003477"/>
    </source>
</evidence>
<protein>
    <submittedName>
        <fullName evidence="1">Uncharacterized protein</fullName>
    </submittedName>
</protein>
<gene>
    <name evidence="1" type="ORF">CWATWH0003_1739</name>
</gene>
<proteinExistence type="predicted"/>
<accession>G5J2K5</accession>
<dbReference type="Proteomes" id="UP000003477">
    <property type="component" value="Unassembled WGS sequence"/>
</dbReference>
<comment type="caution">
    <text evidence="1">The sequence shown here is derived from an EMBL/GenBank/DDBJ whole genome shotgun (WGS) entry which is preliminary data.</text>
</comment>
<sequence length="41" mass="4680">MSSPGVKTPWNQARMLLRAFNNGQWTMDNGFPTLETQVNQL</sequence>
<organism evidence="1 2">
    <name type="scientific">Crocosphaera watsonii WH 0003</name>
    <dbReference type="NCBI Taxonomy" id="423471"/>
    <lineage>
        <taxon>Bacteria</taxon>
        <taxon>Bacillati</taxon>
        <taxon>Cyanobacteriota</taxon>
        <taxon>Cyanophyceae</taxon>
        <taxon>Oscillatoriophycideae</taxon>
        <taxon>Chroococcales</taxon>
        <taxon>Aphanothecaceae</taxon>
        <taxon>Crocosphaera</taxon>
    </lineage>
</organism>
<dbReference type="AlphaFoldDB" id="G5J2K5"/>
<evidence type="ECO:0000313" key="1">
    <source>
        <dbReference type="EMBL" id="EHJ13583.1"/>
    </source>
</evidence>
<dbReference type="PATRIC" id="fig|423471.3.peg.1627"/>
<reference evidence="1 2" key="1">
    <citation type="journal article" date="2011" name="Front. Microbiol.">
        <title>Two Strains of Crocosphaera watsonii with Highly Conserved Genomes are Distinguished by Strain-Specific Features.</title>
        <authorList>
            <person name="Bench S.R."/>
            <person name="Ilikchyan I.N."/>
            <person name="Tripp H.J."/>
            <person name="Zehr J.P."/>
        </authorList>
    </citation>
    <scope>NUCLEOTIDE SEQUENCE [LARGE SCALE GENOMIC DNA]</scope>
    <source>
        <strain evidence="1 2">WH 0003</strain>
    </source>
</reference>
<dbReference type="EMBL" id="AESD01000261">
    <property type="protein sequence ID" value="EHJ13583.1"/>
    <property type="molecule type" value="Genomic_DNA"/>
</dbReference>